<gene>
    <name evidence="1" type="primary">g2063</name>
    <name evidence="1" type="ORF">NpPPO83_00002063</name>
</gene>
<proteinExistence type="predicted"/>
<reference evidence="1" key="1">
    <citation type="submission" date="2024-09" db="EMBL/GenBank/DDBJ databases">
        <title>Draft Genome Sequences of Neofusicoccum parvum.</title>
        <authorList>
            <person name="Ashida A."/>
            <person name="Camagna M."/>
            <person name="Tanaka A."/>
            <person name="Takemoto D."/>
        </authorList>
    </citation>
    <scope>NUCLEOTIDE SEQUENCE</scope>
    <source>
        <strain evidence="1">PPO83</strain>
    </source>
</reference>
<comment type="caution">
    <text evidence="1">The sequence shown here is derived from an EMBL/GenBank/DDBJ whole genome shotgun (WGS) entry which is preliminary data.</text>
</comment>
<name>A0ACB5SHG5_9PEZI</name>
<keyword evidence="2" id="KW-1185">Reference proteome</keyword>
<accession>A0ACB5SHG5</accession>
<sequence>MPSPALLVPSKQENSHPQTLEDHEQFFDVAGNPASGASDFSFMNYDLPLNHTDFSNYQITAPSHPPDLPSGLDYASPLCTANQPLYADSSPAPYSPPGFDRNCPRTFCSLGPDQLSDVCFPAGYHFPMPQQGFCFPDQIYQEPSPPMEGAFSSLSPSHDAQSMDASVYPTPVSTCLPFHNHPEYRLNPQLVQAPHDDLNDLGQEQDDVNGEKDKPYAQLIFRALLDAPGHTMVLREIYNWFVQNTGKARDKETKGWQNSIRHNLSMNGAFQKVELPPGEDSKKGNMWRLTEDAIRQGVKKSISTLQPLNGRPPARRVAMQLGGPHEANRCNSNYRCNSKRKSNRYGSSHNSNAGQSKTSSSIG</sequence>
<organism evidence="1 2">
    <name type="scientific">Neofusicoccum parvum</name>
    <dbReference type="NCBI Taxonomy" id="310453"/>
    <lineage>
        <taxon>Eukaryota</taxon>
        <taxon>Fungi</taxon>
        <taxon>Dikarya</taxon>
        <taxon>Ascomycota</taxon>
        <taxon>Pezizomycotina</taxon>
        <taxon>Dothideomycetes</taxon>
        <taxon>Dothideomycetes incertae sedis</taxon>
        <taxon>Botryosphaeriales</taxon>
        <taxon>Botryosphaeriaceae</taxon>
        <taxon>Neofusicoccum</taxon>
    </lineage>
</organism>
<dbReference type="EMBL" id="BSXG01000097">
    <property type="protein sequence ID" value="GME41316.1"/>
    <property type="molecule type" value="Genomic_DNA"/>
</dbReference>
<evidence type="ECO:0000313" key="1">
    <source>
        <dbReference type="EMBL" id="GME41316.1"/>
    </source>
</evidence>
<evidence type="ECO:0000313" key="2">
    <source>
        <dbReference type="Proteomes" id="UP001165186"/>
    </source>
</evidence>
<dbReference type="Proteomes" id="UP001165186">
    <property type="component" value="Unassembled WGS sequence"/>
</dbReference>
<protein>
    <submittedName>
        <fullName evidence="1">Transcription factor fork head</fullName>
    </submittedName>
</protein>